<protein>
    <submittedName>
        <fullName evidence="2">Uncharacterized protein</fullName>
    </submittedName>
</protein>
<keyword evidence="3" id="KW-1185">Reference proteome</keyword>
<dbReference type="OrthoDB" id="4737923at2759"/>
<evidence type="ECO:0000313" key="3">
    <source>
        <dbReference type="Proteomes" id="UP000012174"/>
    </source>
</evidence>
<dbReference type="Proteomes" id="UP000012174">
    <property type="component" value="Unassembled WGS sequence"/>
</dbReference>
<feature type="compositionally biased region" description="Basic and acidic residues" evidence="1">
    <location>
        <begin position="113"/>
        <end position="127"/>
    </location>
</feature>
<feature type="compositionally biased region" description="Low complexity" evidence="1">
    <location>
        <begin position="96"/>
        <end position="107"/>
    </location>
</feature>
<evidence type="ECO:0000313" key="2">
    <source>
        <dbReference type="EMBL" id="EMR72313.1"/>
    </source>
</evidence>
<dbReference type="EMBL" id="KB705475">
    <property type="protein sequence ID" value="EMR72313.1"/>
    <property type="molecule type" value="Genomic_DNA"/>
</dbReference>
<feature type="region of interest" description="Disordered" evidence="1">
    <location>
        <begin position="96"/>
        <end position="127"/>
    </location>
</feature>
<name>M7T5Z4_EUTLA</name>
<accession>M7T5Z4</accession>
<organism evidence="2 3">
    <name type="scientific">Eutypa lata (strain UCR-EL1)</name>
    <name type="common">Grapevine dieback disease fungus</name>
    <name type="synonym">Eutypa armeniacae</name>
    <dbReference type="NCBI Taxonomy" id="1287681"/>
    <lineage>
        <taxon>Eukaryota</taxon>
        <taxon>Fungi</taxon>
        <taxon>Dikarya</taxon>
        <taxon>Ascomycota</taxon>
        <taxon>Pezizomycotina</taxon>
        <taxon>Sordariomycetes</taxon>
        <taxon>Xylariomycetidae</taxon>
        <taxon>Xylariales</taxon>
        <taxon>Diatrypaceae</taxon>
        <taxon>Eutypa</taxon>
    </lineage>
</organism>
<evidence type="ECO:0000256" key="1">
    <source>
        <dbReference type="SAM" id="MobiDB-lite"/>
    </source>
</evidence>
<proteinExistence type="predicted"/>
<dbReference type="HOGENOM" id="CLU_1970566_0_0_1"/>
<dbReference type="AlphaFoldDB" id="M7T5Z4"/>
<dbReference type="KEGG" id="ela:UCREL1_620"/>
<reference evidence="3" key="1">
    <citation type="journal article" date="2013" name="Genome Announc.">
        <title>Draft genome sequence of the grapevine dieback fungus Eutypa lata UCR-EL1.</title>
        <authorList>
            <person name="Blanco-Ulate B."/>
            <person name="Rolshausen P.E."/>
            <person name="Cantu D."/>
        </authorList>
    </citation>
    <scope>NUCLEOTIDE SEQUENCE [LARGE SCALE GENOMIC DNA]</scope>
    <source>
        <strain evidence="3">UCR-EL1</strain>
    </source>
</reference>
<gene>
    <name evidence="2" type="ORF">UCREL1_620</name>
</gene>
<sequence length="127" mass="13431">MTTNSYGSALPVFDFPQTVAKATRGAPRRLPLVARGIPIVATVGLAYYIGSQLASVSGPVNMAGSSLVNPRVKALEDAYGDRSSLQNLEAAAQAYSASPVAPAAHPPTQANTRFRESLRRARDHESH</sequence>